<keyword evidence="5 12" id="KW-0808">Transferase</keyword>
<dbReference type="SUPFAM" id="SSF53756">
    <property type="entry name" value="UDP-Glycosyltransferase/glycogen phosphorylase"/>
    <property type="match status" value="1"/>
</dbReference>
<dbReference type="InterPro" id="IPR012820">
    <property type="entry name" value="Sucrose_synthase_pln/cyn"/>
</dbReference>
<comment type="caution">
    <text evidence="12">The sequence shown here is derived from an EMBL/GenBank/DDBJ whole genome shotgun (WGS) entry which is preliminary data.</text>
</comment>
<dbReference type="Gene3D" id="3.10.450.330">
    <property type="match status" value="1"/>
</dbReference>
<proteinExistence type="inferred from homology"/>
<evidence type="ECO:0000256" key="5">
    <source>
        <dbReference type="ARBA" id="ARBA00022679"/>
    </source>
</evidence>
<feature type="domain" description="Sucrose synthase EPBD" evidence="11">
    <location>
        <begin position="181"/>
        <end position="268"/>
    </location>
</feature>
<dbReference type="GO" id="GO:0005985">
    <property type="term" value="P:sucrose metabolic process"/>
    <property type="evidence" value="ECO:0007669"/>
    <property type="project" value="UniProtKB-UniRule"/>
</dbReference>
<dbReference type="Proteomes" id="UP001155241">
    <property type="component" value="Unassembled WGS sequence"/>
</dbReference>
<evidence type="ECO:0000259" key="9">
    <source>
        <dbReference type="Pfam" id="PF00862"/>
    </source>
</evidence>
<dbReference type="Gene3D" id="3.40.50.2000">
    <property type="entry name" value="Glycogen Phosphorylase B"/>
    <property type="match status" value="2"/>
</dbReference>
<dbReference type="RefSeq" id="WP_252854531.1">
    <property type="nucleotide sequence ID" value="NZ_JAMXLR010000073.1"/>
</dbReference>
<dbReference type="AlphaFoldDB" id="A0A9X2FE80"/>
<dbReference type="Pfam" id="PF00534">
    <property type="entry name" value="Glycos_transf_1"/>
    <property type="match status" value="1"/>
</dbReference>
<reference evidence="12" key="1">
    <citation type="submission" date="2022-06" db="EMBL/GenBank/DDBJ databases">
        <title>Aeoliella straminimaris, a novel planctomycete from sediments.</title>
        <authorList>
            <person name="Vitorino I.R."/>
            <person name="Lage O.M."/>
        </authorList>
    </citation>
    <scope>NUCLEOTIDE SEQUENCE</scope>
    <source>
        <strain evidence="12">ICT_H6.2</strain>
    </source>
</reference>
<keyword evidence="4 12" id="KW-0328">Glycosyltransferase</keyword>
<dbReference type="NCBIfam" id="TIGR02470">
    <property type="entry name" value="sucr_synth"/>
    <property type="match status" value="1"/>
</dbReference>
<feature type="domain" description="Sucrose synthase first GT-B" evidence="9">
    <location>
        <begin position="293"/>
        <end position="577"/>
    </location>
</feature>
<feature type="domain" description="Sucrose synthase N-terminal" evidence="10">
    <location>
        <begin position="49"/>
        <end position="144"/>
    </location>
</feature>
<dbReference type="EMBL" id="JAMXLR010000073">
    <property type="protein sequence ID" value="MCO6046417.1"/>
    <property type="molecule type" value="Genomic_DNA"/>
</dbReference>
<evidence type="ECO:0000256" key="7">
    <source>
        <dbReference type="NCBIfam" id="TIGR02470"/>
    </source>
</evidence>
<dbReference type="EC" id="2.4.1.13" evidence="2 7"/>
<gene>
    <name evidence="12" type="ORF">NG895_21170</name>
</gene>
<evidence type="ECO:0000259" key="8">
    <source>
        <dbReference type="Pfam" id="PF00534"/>
    </source>
</evidence>
<dbReference type="InterPro" id="IPR056736">
    <property type="entry name" value="SUS_EPBD"/>
</dbReference>
<evidence type="ECO:0000313" key="13">
    <source>
        <dbReference type="Proteomes" id="UP001155241"/>
    </source>
</evidence>
<keyword evidence="13" id="KW-1185">Reference proteome</keyword>
<comment type="similarity">
    <text evidence="1">Belongs to the glycosyltransferase 1 family.</text>
</comment>
<evidence type="ECO:0000256" key="1">
    <source>
        <dbReference type="ARBA" id="ARBA00006530"/>
    </source>
</evidence>
<dbReference type="InterPro" id="IPR000368">
    <property type="entry name" value="Sucrose_synth_GT-B1"/>
</dbReference>
<dbReference type="Pfam" id="PF24862">
    <property type="entry name" value="SUS_EPBD"/>
    <property type="match status" value="1"/>
</dbReference>
<evidence type="ECO:0000256" key="4">
    <source>
        <dbReference type="ARBA" id="ARBA00022676"/>
    </source>
</evidence>
<dbReference type="GO" id="GO:0016157">
    <property type="term" value="F:sucrose synthase activity"/>
    <property type="evidence" value="ECO:0007669"/>
    <property type="project" value="UniProtKB-UniRule"/>
</dbReference>
<protein>
    <recommendedName>
        <fullName evidence="3 7">Sucrose synthase</fullName>
        <ecNumber evidence="2 7">2.4.1.13</ecNumber>
    </recommendedName>
</protein>
<dbReference type="Pfam" id="PF24861">
    <property type="entry name" value="SUS_N"/>
    <property type="match status" value="1"/>
</dbReference>
<evidence type="ECO:0000313" key="12">
    <source>
        <dbReference type="EMBL" id="MCO6046417.1"/>
    </source>
</evidence>
<feature type="domain" description="Glycosyl transferase family 1" evidence="8">
    <location>
        <begin position="597"/>
        <end position="769"/>
    </location>
</feature>
<name>A0A9X2FE80_9BACT</name>
<dbReference type="Pfam" id="PF00862">
    <property type="entry name" value="GT-B_Sucrose_synth"/>
    <property type="match status" value="1"/>
</dbReference>
<accession>A0A9X2FE80</accession>
<dbReference type="InterPro" id="IPR056735">
    <property type="entry name" value="SUS_N"/>
</dbReference>
<sequence length="827" mass="92952">MPTDSSTLTQHKTFAPMDSNNAAATTAQNGNGAEAIISDPTDPPVVDAAKRFFAGLKASGDKLFLGHTLAARLDEFLAQPHAPSKPVARKLKKMLRGCPEVMIDGDLTYIVLRPSVGTKQLVRLHPAAHDFESVSRGDYLQLKDAQIQGVEEADKQGLVIDFRPYFRDLPLVTDPGEMGSGISILNRHLSAQMYQNPERFRKALVDFLKETHLNSHNILLNEQIRTVEEFAAELSNVRSLLDDYDGTTPYEPEVAHEMRSHGFEAGWGATVERIANTLHLLEQVLNSADAVRFEELLARLPLVHSVLMVSPHGWFAQEGVLGRPDTGGQVTYVLDQARALEHEINERIVLSGLNVCAKVIVLTRLIPEADGTTCNVPREKIYGSENAWIVRVPFRDQSGEVLPHWISRFQLWPYVENFAEEARSVVVTELMGKPDFIIGHYTDGNLVAHLLADRLGTTHCACVHALEKTKYLLSAAHWADLEDQYRFSMHFTADLLAYNSADFIVSSSFREIAGTRDEMGMIESYDLFSMPGLYRVQSGFNPRLARHNIVPPGASEEFFYPNEDHSRRVPQIAKSLAERFLTAEPSEGNVGHLDDPNRPPIFAMARMDKVKNLSGLVEMFGKHETLREQANLLLVTSLNTVEASSDPEEIEEVNRTYEFIHKYELDGHIRWCAARLDKTETGEIYRLIADRRGVFAQPAFMETFGLTVIEAMACGCPVVATCFGGPSEIILPGECGDIADPNDQHHFAELLLRVIGNEELWQRYHEGGIQRVAEAYTWRRHASRLLSLANVYSYWNHTDVMNRPALDRYIHTLYHTVYRPRTQSMTQ</sequence>
<comment type="catalytic activity">
    <reaction evidence="6">
        <text>an NDP-alpha-D-glucose + D-fructose = a ribonucleoside 5'-diphosphate + sucrose + H(+)</text>
        <dbReference type="Rhea" id="RHEA:16241"/>
        <dbReference type="ChEBI" id="CHEBI:15378"/>
        <dbReference type="ChEBI" id="CHEBI:17992"/>
        <dbReference type="ChEBI" id="CHEBI:37721"/>
        <dbReference type="ChEBI" id="CHEBI:57930"/>
        <dbReference type="ChEBI" id="CHEBI:76533"/>
        <dbReference type="EC" id="2.4.1.13"/>
    </reaction>
</comment>
<evidence type="ECO:0000259" key="10">
    <source>
        <dbReference type="Pfam" id="PF24861"/>
    </source>
</evidence>
<dbReference type="InterPro" id="IPR001296">
    <property type="entry name" value="Glyco_trans_1"/>
</dbReference>
<dbReference type="PANTHER" id="PTHR45839">
    <property type="match status" value="1"/>
</dbReference>
<organism evidence="12 13">
    <name type="scientific">Aeoliella straminimaris</name>
    <dbReference type="NCBI Taxonomy" id="2954799"/>
    <lineage>
        <taxon>Bacteria</taxon>
        <taxon>Pseudomonadati</taxon>
        <taxon>Planctomycetota</taxon>
        <taxon>Planctomycetia</taxon>
        <taxon>Pirellulales</taxon>
        <taxon>Lacipirellulaceae</taxon>
        <taxon>Aeoliella</taxon>
    </lineage>
</organism>
<dbReference type="Gene3D" id="1.20.120.1230">
    <property type="match status" value="1"/>
</dbReference>
<evidence type="ECO:0000259" key="11">
    <source>
        <dbReference type="Pfam" id="PF24862"/>
    </source>
</evidence>
<evidence type="ECO:0000256" key="3">
    <source>
        <dbReference type="ARBA" id="ARBA00020955"/>
    </source>
</evidence>
<evidence type="ECO:0000256" key="6">
    <source>
        <dbReference type="ARBA" id="ARBA00049030"/>
    </source>
</evidence>
<dbReference type="PANTHER" id="PTHR45839:SF7">
    <property type="entry name" value="SUCROSE SYNTHASE 1"/>
    <property type="match status" value="1"/>
</dbReference>
<evidence type="ECO:0000256" key="2">
    <source>
        <dbReference type="ARBA" id="ARBA00012540"/>
    </source>
</evidence>